<gene>
    <name evidence="3" type="ORF">SAY87_014124</name>
</gene>
<protein>
    <submittedName>
        <fullName evidence="3">Uncharacterized protein</fullName>
    </submittedName>
</protein>
<feature type="region of interest" description="Disordered" evidence="1">
    <location>
        <begin position="298"/>
        <end position="336"/>
    </location>
</feature>
<feature type="chain" id="PRO_5042904424" evidence="2">
    <location>
        <begin position="16"/>
        <end position="371"/>
    </location>
</feature>
<evidence type="ECO:0000256" key="2">
    <source>
        <dbReference type="SAM" id="SignalP"/>
    </source>
</evidence>
<feature type="region of interest" description="Disordered" evidence="1">
    <location>
        <begin position="207"/>
        <end position="243"/>
    </location>
</feature>
<dbReference type="Proteomes" id="UP001345219">
    <property type="component" value="Chromosome 12"/>
</dbReference>
<reference evidence="3 4" key="1">
    <citation type="journal article" date="2023" name="Hortic Res">
        <title>Pangenome of water caltrop reveals structural variations and asymmetric subgenome divergence after allopolyploidization.</title>
        <authorList>
            <person name="Zhang X."/>
            <person name="Chen Y."/>
            <person name="Wang L."/>
            <person name="Yuan Y."/>
            <person name="Fang M."/>
            <person name="Shi L."/>
            <person name="Lu R."/>
            <person name="Comes H.P."/>
            <person name="Ma Y."/>
            <person name="Chen Y."/>
            <person name="Huang G."/>
            <person name="Zhou Y."/>
            <person name="Zheng Z."/>
            <person name="Qiu Y."/>
        </authorList>
    </citation>
    <scope>NUCLEOTIDE SEQUENCE [LARGE SCALE GENOMIC DNA]</scope>
    <source>
        <tissue evidence="3">Roots</tissue>
    </source>
</reference>
<feature type="compositionally biased region" description="Polar residues" evidence="1">
    <location>
        <begin position="224"/>
        <end position="236"/>
    </location>
</feature>
<feature type="signal peptide" evidence="2">
    <location>
        <begin position="1"/>
        <end position="15"/>
    </location>
</feature>
<dbReference type="PANTHER" id="PTHR47273">
    <property type="entry name" value="EXPRESSED PROTEIN"/>
    <property type="match status" value="1"/>
</dbReference>
<keyword evidence="2" id="KW-0732">Signal</keyword>
<dbReference type="PANTHER" id="PTHR47273:SF4">
    <property type="entry name" value="EXPRESSED PROTEIN"/>
    <property type="match status" value="1"/>
</dbReference>
<feature type="compositionally biased region" description="Low complexity" evidence="1">
    <location>
        <begin position="357"/>
        <end position="371"/>
    </location>
</feature>
<dbReference type="AlphaFoldDB" id="A0AAN7GMA3"/>
<organism evidence="3 4">
    <name type="scientific">Trapa incisa</name>
    <dbReference type="NCBI Taxonomy" id="236973"/>
    <lineage>
        <taxon>Eukaryota</taxon>
        <taxon>Viridiplantae</taxon>
        <taxon>Streptophyta</taxon>
        <taxon>Embryophyta</taxon>
        <taxon>Tracheophyta</taxon>
        <taxon>Spermatophyta</taxon>
        <taxon>Magnoliopsida</taxon>
        <taxon>eudicotyledons</taxon>
        <taxon>Gunneridae</taxon>
        <taxon>Pentapetalae</taxon>
        <taxon>rosids</taxon>
        <taxon>malvids</taxon>
        <taxon>Myrtales</taxon>
        <taxon>Lythraceae</taxon>
        <taxon>Trapa</taxon>
    </lineage>
</organism>
<feature type="region of interest" description="Disordered" evidence="1">
    <location>
        <begin position="348"/>
        <end position="371"/>
    </location>
</feature>
<dbReference type="Pfam" id="PF01190">
    <property type="entry name" value="Pollen_Ole_e_1"/>
    <property type="match status" value="1"/>
</dbReference>
<evidence type="ECO:0000313" key="3">
    <source>
        <dbReference type="EMBL" id="KAK4747538.1"/>
    </source>
</evidence>
<feature type="compositionally biased region" description="Pro residues" evidence="1">
    <location>
        <begin position="207"/>
        <end position="222"/>
    </location>
</feature>
<sequence length="371" mass="39505">MSWFMIFLFLVGSAAVRVSGDAGHGSAVVVGTVYCDTCFQQGFSKTSHFLSGASVAVECSNGPIGETYRQEAKTNNLGEFSVNLPFWVGKHVRKIKSCSVELISSNHPNCSVASTASSTSIYLQLHRQGTRIFSAGFFTFKPLKLPNLCNEPSVEVSSSKALIPPNLDPTFLLPLKKLPTIIPPLPGAGLFTPLPFLPKLPPLPQLPPLPSLPSLPKQPPSSPRETTMPRNFNSGSKPDHTASDQKTINTEFFLPPAPSTFQQQPSFPTNPFKPPPAPLIPLPPIPGLNPTTPPAAFTFQPSFPTNPFQPSPAPLIPLPPIPGMTPTTPPEALTFPFPPFSFPPLTPFSGIPAATTSSSSPSSSPLVISSP</sequence>
<dbReference type="EMBL" id="JAXIOK010000019">
    <property type="protein sequence ID" value="KAK4747538.1"/>
    <property type="molecule type" value="Genomic_DNA"/>
</dbReference>
<accession>A0AAN7GMA3</accession>
<keyword evidence="4" id="KW-1185">Reference proteome</keyword>
<evidence type="ECO:0000256" key="1">
    <source>
        <dbReference type="SAM" id="MobiDB-lite"/>
    </source>
</evidence>
<comment type="caution">
    <text evidence="3">The sequence shown here is derived from an EMBL/GenBank/DDBJ whole genome shotgun (WGS) entry which is preliminary data.</text>
</comment>
<feature type="compositionally biased region" description="Pro residues" evidence="1">
    <location>
        <begin position="307"/>
        <end position="329"/>
    </location>
</feature>
<proteinExistence type="predicted"/>
<name>A0AAN7GMA3_9MYRT</name>
<evidence type="ECO:0000313" key="4">
    <source>
        <dbReference type="Proteomes" id="UP001345219"/>
    </source>
</evidence>